<accession>A0A7D7MES3</accession>
<feature type="domain" description="HIRAN" evidence="3">
    <location>
        <begin position="133"/>
        <end position="231"/>
    </location>
</feature>
<dbReference type="Gene3D" id="3.30.70.2330">
    <property type="match status" value="1"/>
</dbReference>
<organism evidence="4 5">
    <name type="scientific">Planococcus maritimus</name>
    <dbReference type="NCBI Taxonomy" id="192421"/>
    <lineage>
        <taxon>Bacteria</taxon>
        <taxon>Bacillati</taxon>
        <taxon>Bacillota</taxon>
        <taxon>Bacilli</taxon>
        <taxon>Bacillales</taxon>
        <taxon>Caryophanaceae</taxon>
        <taxon>Planococcus</taxon>
    </lineage>
</organism>
<dbReference type="GO" id="GO:0003676">
    <property type="term" value="F:nucleic acid binding"/>
    <property type="evidence" value="ECO:0007669"/>
    <property type="project" value="InterPro"/>
</dbReference>
<evidence type="ECO:0000313" key="4">
    <source>
        <dbReference type="EMBL" id="QMT17433.1"/>
    </source>
</evidence>
<evidence type="ECO:0000256" key="1">
    <source>
        <dbReference type="ARBA" id="ARBA00022723"/>
    </source>
</evidence>
<protein>
    <submittedName>
        <fullName evidence="4">HIRAN domain-containing protein</fullName>
    </submittedName>
</protein>
<sequence length="250" mass="29082">MEKHKSLWLVWQNVDTRLFYHVATLSFFDSQYTFQYTHQSEGPQKLKDALKNGYLPHPMFPDLEKEYKSKDLFGAFKRRLPSEIRADFPMILNDLHLTKDYSEMDLLERTRGKLGSDQYSFEKPLKVVNGLLKTSFYINGMAYQNLPENWPDILKTNKKIKLQLEPDNPVDENAVAIYTDFGIKLGYVPRFYASGIAALLNNQMIPDLKINFVNEVGSSSWWVNIEFECELPPLNKDELTGLDPIFEQVI</sequence>
<keyword evidence="1" id="KW-0479">Metal-binding</keyword>
<dbReference type="KEGG" id="pdec:H1Q58_16030"/>
<keyword evidence="2" id="KW-0378">Hydrolase</keyword>
<gene>
    <name evidence="4" type="ORF">H1Q58_16030</name>
</gene>
<dbReference type="RefSeq" id="WP_182092114.1">
    <property type="nucleotide sequence ID" value="NZ_CP059540.1"/>
</dbReference>
<dbReference type="EMBL" id="CP059540">
    <property type="protein sequence ID" value="QMT17433.1"/>
    <property type="molecule type" value="Genomic_DNA"/>
</dbReference>
<proteinExistence type="predicted"/>
<dbReference type="SMART" id="SM00910">
    <property type="entry name" value="HIRAN"/>
    <property type="match status" value="1"/>
</dbReference>
<dbReference type="GO" id="GO:0016818">
    <property type="term" value="F:hydrolase activity, acting on acid anhydrides, in phosphorus-containing anhydrides"/>
    <property type="evidence" value="ECO:0007669"/>
    <property type="project" value="InterPro"/>
</dbReference>
<evidence type="ECO:0000313" key="5">
    <source>
        <dbReference type="Proteomes" id="UP000514716"/>
    </source>
</evidence>
<name>A0A7D7MES3_PLAMR</name>
<reference evidence="4 5" key="1">
    <citation type="submission" date="2020-07" db="EMBL/GenBank/DDBJ databases">
        <title>Screening of a cold-adapted Planococcus bacterium producing protease in traditional shrimp paste and protease identification by genome sequencing.</title>
        <authorList>
            <person name="Gao R."/>
            <person name="Leng W."/>
            <person name="Chu Q."/>
            <person name="Wu X."/>
            <person name="Liu H."/>
            <person name="Li X."/>
        </authorList>
    </citation>
    <scope>NUCLEOTIDE SEQUENCE [LARGE SCALE GENOMIC DNA]</scope>
    <source>
        <strain evidence="4 5">XJ11</strain>
    </source>
</reference>
<dbReference type="AlphaFoldDB" id="A0A7D7MES3"/>
<keyword evidence="5" id="KW-1185">Reference proteome</keyword>
<dbReference type="Proteomes" id="UP000514716">
    <property type="component" value="Chromosome"/>
</dbReference>
<evidence type="ECO:0000256" key="2">
    <source>
        <dbReference type="ARBA" id="ARBA00022801"/>
    </source>
</evidence>
<dbReference type="Pfam" id="PF08797">
    <property type="entry name" value="HIRAN"/>
    <property type="match status" value="1"/>
</dbReference>
<dbReference type="InterPro" id="IPR014905">
    <property type="entry name" value="HIRAN"/>
</dbReference>
<evidence type="ECO:0000259" key="3">
    <source>
        <dbReference type="SMART" id="SM00910"/>
    </source>
</evidence>
<dbReference type="GO" id="GO:0008270">
    <property type="term" value="F:zinc ion binding"/>
    <property type="evidence" value="ECO:0007669"/>
    <property type="project" value="InterPro"/>
</dbReference>